<feature type="transmembrane region" description="Helical" evidence="1">
    <location>
        <begin position="112"/>
        <end position="131"/>
    </location>
</feature>
<dbReference type="GO" id="GO:0106245">
    <property type="term" value="F:L-serine-phosphatidylethanolamine phosphatidyltransferase activity"/>
    <property type="evidence" value="ECO:0007669"/>
    <property type="project" value="UniProtKB-UniRule"/>
</dbReference>
<evidence type="ECO:0000313" key="3">
    <source>
        <dbReference type="Proteomes" id="UP000663855"/>
    </source>
</evidence>
<keyword evidence="1" id="KW-1208">Phospholipid metabolism</keyword>
<comment type="similarity">
    <text evidence="1">Belongs to the phosphatidyl serine synthase family.</text>
</comment>
<evidence type="ECO:0000313" key="2">
    <source>
        <dbReference type="EMBL" id="CAF1236019.1"/>
    </source>
</evidence>
<name>A0A814Z084_9BILA</name>
<keyword evidence="1" id="KW-1133">Transmembrane helix</keyword>
<keyword evidence="1" id="KW-0594">Phospholipid biosynthesis</keyword>
<dbReference type="Proteomes" id="UP000663855">
    <property type="component" value="Unassembled WGS sequence"/>
</dbReference>
<gene>
    <name evidence="2" type="ORF">CJN711_LOCUS13745</name>
</gene>
<dbReference type="EC" id="2.7.8.29" evidence="1"/>
<feature type="transmembrane region" description="Helical" evidence="1">
    <location>
        <begin position="71"/>
        <end position="91"/>
    </location>
</feature>
<sequence length="182" mass="21993">MKPYNWRGMWTIPTVRGKMMRVFGQFTPHDWLEFDWRPTASLKRWLALLLITCFLFLVELGTFYLKFILWIPPPHFLCLSRLLFFLLAGGVSMREMFEYLDNRACKRFGRQSWVITAIIITEVLIVLKFDWQTVTKPLPFHIVLVWTTIAIALVLWTIYQFWFKRFILWGQRKTIQDTKKHK</sequence>
<feature type="transmembrane region" description="Helical" evidence="1">
    <location>
        <begin position="45"/>
        <end position="65"/>
    </location>
</feature>
<comment type="catalytic activity">
    <reaction evidence="1">
        <text>a 1,2-diacyl-sn-glycero-3-phosphoethanolamine + L-serine = a 1,2-diacyl-sn-glycero-3-phospho-L-serine + ethanolamine</text>
        <dbReference type="Rhea" id="RHEA:27606"/>
        <dbReference type="ChEBI" id="CHEBI:33384"/>
        <dbReference type="ChEBI" id="CHEBI:57262"/>
        <dbReference type="ChEBI" id="CHEBI:57603"/>
        <dbReference type="ChEBI" id="CHEBI:64612"/>
        <dbReference type="EC" id="2.7.8.29"/>
    </reaction>
</comment>
<dbReference type="GO" id="GO:0005789">
    <property type="term" value="C:endoplasmic reticulum membrane"/>
    <property type="evidence" value="ECO:0007669"/>
    <property type="project" value="UniProtKB-SubCell"/>
</dbReference>
<proteinExistence type="inferred from homology"/>
<comment type="caution">
    <text evidence="2">The sequence shown here is derived from an EMBL/GenBank/DDBJ whole genome shotgun (WGS) entry which is preliminary data.</text>
</comment>
<keyword evidence="1" id="KW-0808">Transferase</keyword>
<keyword evidence="1" id="KW-0443">Lipid metabolism</keyword>
<protein>
    <recommendedName>
        <fullName evidence="1">Phosphatidylserine synthase</fullName>
        <ecNumber evidence="1">2.7.8.29</ecNumber>
    </recommendedName>
    <alternativeName>
        <fullName evidence="1">Serine-exchange enzyme</fullName>
    </alternativeName>
</protein>
<organism evidence="2 3">
    <name type="scientific">Rotaria magnacalcarata</name>
    <dbReference type="NCBI Taxonomy" id="392030"/>
    <lineage>
        <taxon>Eukaryota</taxon>
        <taxon>Metazoa</taxon>
        <taxon>Spiralia</taxon>
        <taxon>Gnathifera</taxon>
        <taxon>Rotifera</taxon>
        <taxon>Eurotatoria</taxon>
        <taxon>Bdelloidea</taxon>
        <taxon>Philodinida</taxon>
        <taxon>Philodinidae</taxon>
        <taxon>Rotaria</taxon>
    </lineage>
</organism>
<keyword evidence="1" id="KW-0444">Lipid biosynthesis</keyword>
<reference evidence="2" key="1">
    <citation type="submission" date="2021-02" db="EMBL/GenBank/DDBJ databases">
        <authorList>
            <person name="Nowell W R."/>
        </authorList>
    </citation>
    <scope>NUCLEOTIDE SEQUENCE</scope>
</reference>
<dbReference type="GO" id="GO:0006659">
    <property type="term" value="P:phosphatidylserine biosynthetic process"/>
    <property type="evidence" value="ECO:0007669"/>
    <property type="project" value="UniProtKB-UniRule"/>
</dbReference>
<keyword evidence="1" id="KW-0812">Transmembrane</keyword>
<comment type="subcellular location">
    <subcellularLocation>
        <location evidence="1">Endoplasmic reticulum membrane</location>
        <topology evidence="1">Multi-pass membrane protein</topology>
    </subcellularLocation>
</comment>
<comment type="pathway">
    <text evidence="1">Phospholipid metabolism; phosphatidylserine biosynthesis.</text>
</comment>
<keyword evidence="1" id="KW-0472">Membrane</keyword>
<dbReference type="Pfam" id="PF03034">
    <property type="entry name" value="PSS"/>
    <property type="match status" value="1"/>
</dbReference>
<evidence type="ECO:0000256" key="1">
    <source>
        <dbReference type="RuleBase" id="RU368094"/>
    </source>
</evidence>
<dbReference type="UniPathway" id="UPA00948"/>
<keyword evidence="1" id="KW-0256">Endoplasmic reticulum</keyword>
<dbReference type="InterPro" id="IPR004277">
    <property type="entry name" value="PSS"/>
</dbReference>
<dbReference type="EMBL" id="CAJNOV010006098">
    <property type="protein sequence ID" value="CAF1236019.1"/>
    <property type="molecule type" value="Genomic_DNA"/>
</dbReference>
<feature type="transmembrane region" description="Helical" evidence="1">
    <location>
        <begin position="143"/>
        <end position="163"/>
    </location>
</feature>
<comment type="caution">
    <text evidence="1">Lacks conserved residue(s) required for the propagation of feature annotation.</text>
</comment>
<dbReference type="AlphaFoldDB" id="A0A814Z084"/>
<comment type="function">
    <text evidence="1">Catalyzes a base-exchange reaction in which the polar head group of phosphatidylethanolamine (PE) is replaced by L-serine.</text>
</comment>
<accession>A0A814Z084</accession>